<evidence type="ECO:0000256" key="6">
    <source>
        <dbReference type="ARBA" id="ARBA00022692"/>
    </source>
</evidence>
<keyword evidence="4 9" id="KW-1003">Cell membrane</keyword>
<dbReference type="PANTHER" id="PTHR30413">
    <property type="entry name" value="INNER MEMBRANE TRANSPORT PERMEASE"/>
    <property type="match status" value="1"/>
</dbReference>
<protein>
    <recommendedName>
        <fullName evidence="9">Transport permease protein</fullName>
    </recommendedName>
</protein>
<dbReference type="GO" id="GO:0015920">
    <property type="term" value="P:lipopolysaccharide transport"/>
    <property type="evidence" value="ECO:0007669"/>
    <property type="project" value="TreeGrafter"/>
</dbReference>
<feature type="transmembrane region" description="Helical" evidence="9">
    <location>
        <begin position="276"/>
        <end position="302"/>
    </location>
</feature>
<dbReference type="PROSITE" id="PS51012">
    <property type="entry name" value="ABC_TM2"/>
    <property type="match status" value="1"/>
</dbReference>
<accession>A0A9D2GTF2</accession>
<dbReference type="GO" id="GO:0005886">
    <property type="term" value="C:plasma membrane"/>
    <property type="evidence" value="ECO:0007669"/>
    <property type="project" value="UniProtKB-SubCell"/>
</dbReference>
<evidence type="ECO:0000313" key="11">
    <source>
        <dbReference type="EMBL" id="HIZ88680.1"/>
    </source>
</evidence>
<evidence type="ECO:0000256" key="8">
    <source>
        <dbReference type="ARBA" id="ARBA00023136"/>
    </source>
</evidence>
<feature type="transmembrane region" description="Helical" evidence="9">
    <location>
        <begin position="184"/>
        <end position="204"/>
    </location>
</feature>
<dbReference type="Proteomes" id="UP000824176">
    <property type="component" value="Unassembled WGS sequence"/>
</dbReference>
<proteinExistence type="inferred from homology"/>
<dbReference type="InterPro" id="IPR047817">
    <property type="entry name" value="ABC2_TM_bact-type"/>
</dbReference>
<dbReference type="Pfam" id="PF01061">
    <property type="entry name" value="ABC2_membrane"/>
    <property type="match status" value="1"/>
</dbReference>
<comment type="similarity">
    <text evidence="2 9">Belongs to the ABC-2 integral membrane protein family.</text>
</comment>
<evidence type="ECO:0000256" key="2">
    <source>
        <dbReference type="ARBA" id="ARBA00007783"/>
    </source>
</evidence>
<evidence type="ECO:0000256" key="1">
    <source>
        <dbReference type="ARBA" id="ARBA00004429"/>
    </source>
</evidence>
<evidence type="ECO:0000256" key="9">
    <source>
        <dbReference type="RuleBase" id="RU361157"/>
    </source>
</evidence>
<keyword evidence="3 9" id="KW-0813">Transport</keyword>
<evidence type="ECO:0000256" key="4">
    <source>
        <dbReference type="ARBA" id="ARBA00022475"/>
    </source>
</evidence>
<sequence>MISVKKLGYAFIIATLLYIGLVAAILLLNNSLQYDYKNGSISDDKTPIGRMIAGVVYQQRFYPDVDIIDGITIQIATYNQKINDTLNIKIYDNSTELTKISLSTKEIKDWEIINLPLETPLKVDKNAELTIELISDNGTNENAISLVATNTNGKPSMIIDGNEINKQLNFDIYGKKILFIGQHYILISVLIYCTMLVLFMIIIFEVRNKRQSLLINVINNFIKYHYLLNQLIIRDFKVKYKRSILGILWSLLNPLLMMAVQYIVFSNIFKFDIPNYALYLLIGIVMFSFFIEATTNGMGSIVTNASLITKVYVPKYIFPVSKVLSTSINLILSIIPLFAVMIITNIRFTSSIIFLPYFISMLIFFTIGMSLALSTFMVFFRDIQFLWGVIANIWMYATPIIYPITILPDVMQKIMVYNPIYHYINAIRLIIIDGQIPNINIFVYCIIYAAAALIIGGIIFKKQQNKFALYI</sequence>
<evidence type="ECO:0000256" key="5">
    <source>
        <dbReference type="ARBA" id="ARBA00022519"/>
    </source>
</evidence>
<feature type="transmembrane region" description="Helical" evidence="9">
    <location>
        <begin position="352"/>
        <end position="373"/>
    </location>
</feature>
<dbReference type="AlphaFoldDB" id="A0A9D2GTF2"/>
<comment type="subcellular location">
    <subcellularLocation>
        <location evidence="1">Cell inner membrane</location>
        <topology evidence="1">Multi-pass membrane protein</topology>
    </subcellularLocation>
    <subcellularLocation>
        <location evidence="9">Cell membrane</location>
        <topology evidence="9">Multi-pass membrane protein</topology>
    </subcellularLocation>
</comment>
<keyword evidence="8 9" id="KW-0472">Membrane</keyword>
<name>A0A9D2GTF2_9BACT</name>
<dbReference type="PANTHER" id="PTHR30413:SF8">
    <property type="entry name" value="TRANSPORT PERMEASE PROTEIN"/>
    <property type="match status" value="1"/>
</dbReference>
<reference evidence="11" key="1">
    <citation type="journal article" date="2021" name="PeerJ">
        <title>Extensive microbial diversity within the chicken gut microbiome revealed by metagenomics and culture.</title>
        <authorList>
            <person name="Gilroy R."/>
            <person name="Ravi A."/>
            <person name="Getino M."/>
            <person name="Pursley I."/>
            <person name="Horton D.L."/>
            <person name="Alikhan N.F."/>
            <person name="Baker D."/>
            <person name="Gharbi K."/>
            <person name="Hall N."/>
            <person name="Watson M."/>
            <person name="Adriaenssens E.M."/>
            <person name="Foster-Nyarko E."/>
            <person name="Jarju S."/>
            <person name="Secka A."/>
            <person name="Antonio M."/>
            <person name="Oren A."/>
            <person name="Chaudhuri R.R."/>
            <person name="La Ragione R."/>
            <person name="Hildebrand F."/>
            <person name="Pallen M.J."/>
        </authorList>
    </citation>
    <scope>NUCLEOTIDE SEQUENCE</scope>
    <source>
        <strain evidence="11">ChiW4-1371</strain>
    </source>
</reference>
<keyword evidence="5" id="KW-0997">Cell inner membrane</keyword>
<feature type="transmembrane region" description="Helical" evidence="9">
    <location>
        <begin position="7"/>
        <end position="28"/>
    </location>
</feature>
<organism evidence="11 12">
    <name type="scientific">Candidatus Mucispirillum faecigallinarum</name>
    <dbReference type="NCBI Taxonomy" id="2838699"/>
    <lineage>
        <taxon>Bacteria</taxon>
        <taxon>Pseudomonadati</taxon>
        <taxon>Deferribacterota</taxon>
        <taxon>Deferribacteres</taxon>
        <taxon>Deferribacterales</taxon>
        <taxon>Mucispirillaceae</taxon>
        <taxon>Mucispirillum</taxon>
    </lineage>
</organism>
<keyword evidence="7 9" id="KW-1133">Transmembrane helix</keyword>
<evidence type="ECO:0000313" key="12">
    <source>
        <dbReference type="Proteomes" id="UP000824176"/>
    </source>
</evidence>
<reference evidence="11" key="2">
    <citation type="submission" date="2021-04" db="EMBL/GenBank/DDBJ databases">
        <authorList>
            <person name="Gilroy R."/>
        </authorList>
    </citation>
    <scope>NUCLEOTIDE SEQUENCE</scope>
    <source>
        <strain evidence="11">ChiW4-1371</strain>
    </source>
</reference>
<dbReference type="EMBL" id="DXAQ01000028">
    <property type="protein sequence ID" value="HIZ88680.1"/>
    <property type="molecule type" value="Genomic_DNA"/>
</dbReference>
<dbReference type="InterPro" id="IPR013525">
    <property type="entry name" value="ABC2_TM"/>
</dbReference>
<evidence type="ECO:0000256" key="3">
    <source>
        <dbReference type="ARBA" id="ARBA00022448"/>
    </source>
</evidence>
<dbReference type="GO" id="GO:0140359">
    <property type="term" value="F:ABC-type transporter activity"/>
    <property type="evidence" value="ECO:0007669"/>
    <property type="project" value="InterPro"/>
</dbReference>
<gene>
    <name evidence="11" type="ORF">H9804_01945</name>
</gene>
<evidence type="ECO:0000256" key="7">
    <source>
        <dbReference type="ARBA" id="ARBA00022989"/>
    </source>
</evidence>
<feature type="transmembrane region" description="Helical" evidence="9">
    <location>
        <begin position="244"/>
        <end position="264"/>
    </location>
</feature>
<feature type="transmembrane region" description="Helical" evidence="9">
    <location>
        <begin position="441"/>
        <end position="460"/>
    </location>
</feature>
<feature type="domain" description="ABC transmembrane type-2" evidence="10">
    <location>
        <begin position="245"/>
        <end position="463"/>
    </location>
</feature>
<keyword evidence="6 9" id="KW-0812">Transmembrane</keyword>
<feature type="transmembrane region" description="Helical" evidence="9">
    <location>
        <begin position="385"/>
        <end position="405"/>
    </location>
</feature>
<feature type="transmembrane region" description="Helical" evidence="9">
    <location>
        <begin position="323"/>
        <end position="346"/>
    </location>
</feature>
<evidence type="ECO:0000259" key="10">
    <source>
        <dbReference type="PROSITE" id="PS51012"/>
    </source>
</evidence>
<comment type="caution">
    <text evidence="11">The sequence shown here is derived from an EMBL/GenBank/DDBJ whole genome shotgun (WGS) entry which is preliminary data.</text>
</comment>